<evidence type="ECO:0000256" key="4">
    <source>
        <dbReference type="ARBA" id="ARBA00022692"/>
    </source>
</evidence>
<dbReference type="InterPro" id="IPR036942">
    <property type="entry name" value="Beta-barrel_TonB_sf"/>
</dbReference>
<keyword evidence="5" id="KW-0732">Signal</keyword>
<dbReference type="Pfam" id="PF07715">
    <property type="entry name" value="Plug"/>
    <property type="match status" value="1"/>
</dbReference>
<dbReference type="InterPro" id="IPR037066">
    <property type="entry name" value="Plug_dom_sf"/>
</dbReference>
<evidence type="ECO:0000313" key="15">
    <source>
        <dbReference type="Proteomes" id="UP001324993"/>
    </source>
</evidence>
<evidence type="ECO:0000256" key="2">
    <source>
        <dbReference type="ARBA" id="ARBA00022448"/>
    </source>
</evidence>
<evidence type="ECO:0000256" key="11">
    <source>
        <dbReference type="RuleBase" id="RU003357"/>
    </source>
</evidence>
<evidence type="ECO:0000259" key="12">
    <source>
        <dbReference type="Pfam" id="PF00593"/>
    </source>
</evidence>
<comment type="similarity">
    <text evidence="10 11">Belongs to the TonB-dependent receptor family.</text>
</comment>
<keyword evidence="6 11" id="KW-0798">TonB box</keyword>
<dbReference type="Proteomes" id="UP001324993">
    <property type="component" value="Chromosome"/>
</dbReference>
<keyword evidence="4 10" id="KW-0812">Transmembrane</keyword>
<evidence type="ECO:0000256" key="3">
    <source>
        <dbReference type="ARBA" id="ARBA00022452"/>
    </source>
</evidence>
<dbReference type="SUPFAM" id="SSF56935">
    <property type="entry name" value="Porins"/>
    <property type="match status" value="1"/>
</dbReference>
<keyword evidence="2 10" id="KW-0813">Transport</keyword>
<evidence type="ECO:0000256" key="7">
    <source>
        <dbReference type="ARBA" id="ARBA00023136"/>
    </source>
</evidence>
<dbReference type="RefSeq" id="WP_319832471.1">
    <property type="nucleotide sequence ID" value="NZ_CP138858.1"/>
</dbReference>
<keyword evidence="15" id="KW-1185">Reference proteome</keyword>
<dbReference type="Gene3D" id="2.40.170.20">
    <property type="entry name" value="TonB-dependent receptor, beta-barrel domain"/>
    <property type="match status" value="1"/>
</dbReference>
<dbReference type="InterPro" id="IPR039426">
    <property type="entry name" value="TonB-dep_rcpt-like"/>
</dbReference>
<keyword evidence="7 10" id="KW-0472">Membrane</keyword>
<organism evidence="14 15">
    <name type="scientific">Coraliomargarita algicola</name>
    <dbReference type="NCBI Taxonomy" id="3092156"/>
    <lineage>
        <taxon>Bacteria</taxon>
        <taxon>Pseudomonadati</taxon>
        <taxon>Verrucomicrobiota</taxon>
        <taxon>Opitutia</taxon>
        <taxon>Puniceicoccales</taxon>
        <taxon>Coraliomargaritaceae</taxon>
        <taxon>Coraliomargarita</taxon>
    </lineage>
</organism>
<accession>A0ABZ0RJ83</accession>
<name>A0ABZ0RJ83_9BACT</name>
<keyword evidence="8 14" id="KW-0675">Receptor</keyword>
<dbReference type="PANTHER" id="PTHR30069">
    <property type="entry name" value="TONB-DEPENDENT OUTER MEMBRANE RECEPTOR"/>
    <property type="match status" value="1"/>
</dbReference>
<feature type="domain" description="TonB-dependent receptor plug" evidence="13">
    <location>
        <begin position="52"/>
        <end position="160"/>
    </location>
</feature>
<keyword evidence="9 10" id="KW-0998">Cell outer membrane</keyword>
<evidence type="ECO:0000256" key="9">
    <source>
        <dbReference type="ARBA" id="ARBA00023237"/>
    </source>
</evidence>
<proteinExistence type="inferred from homology"/>
<sequence>MNSSPIPFTTPIAIVFSVCFLNSLSGEIAEWSLEELANAPVVVSAKQASRLFDAPVNSYVFDEDAINSLPVDSIPEMLRYAPGVHVVRPTNGSWGIGIHGMNSNWFGRVPFTVDGQSVDASIFSGLSGSQHDLNFADMASVEVVYGPGGILWNNNGGNGTVNVVMKTAFETLGSYVQARIGTQNRAVETRTGWSIDEKSAARVYAKYQDRSESNFEGIGGDDWQTFRAGMRYDTRWTSEDLLSFTANVHGSDLGYSGAHPTSEEDMLTNKGLVRSNDKEELGLNLQSKWIRQFSDDEGISIQAWYAYADFSAAYASFYQNVWGVEASSRSQLANGHELVLTGGITASQIHFNNSYSVTFSDEVPFDSNAHLGVQWTKPLIEDKLELTTALSVRYETLGQTIEWSPSISLLYRPSSQDRIWLSYSRSSRPLNSLVAYGETLNNGLNAIDPFGIHAVSNLQIQWYNEDIPENEDIQTIELGYRHNFESGNEFGASAFFNRYRGLIGQSYRGYSIENAPADPYLRIQIQSDNIANADTYGLDLHYTHVLSKHWQATLAYAYLQTDYQQLSTTDSIDPFAATYNYILYSLMSEQSPQHIASILLAGQLNDNWRTDLGLRYTSSYGPSDINVEQDNILQLDARLTWTPTEQLELSLVGRNLLDSSTAENVLLDYIGDNSEQKREFYLELTYLF</sequence>
<evidence type="ECO:0000256" key="1">
    <source>
        <dbReference type="ARBA" id="ARBA00004571"/>
    </source>
</evidence>
<reference evidence="14 15" key="1">
    <citation type="submission" date="2023-11" db="EMBL/GenBank/DDBJ databases">
        <title>Coraliomargarita sp. nov., isolated from marine algae.</title>
        <authorList>
            <person name="Lee J.K."/>
            <person name="Baek J.H."/>
            <person name="Kim J.M."/>
            <person name="Choi D.G."/>
            <person name="Jeon C.O."/>
        </authorList>
    </citation>
    <scope>NUCLEOTIDE SEQUENCE [LARGE SCALE GENOMIC DNA]</scope>
    <source>
        <strain evidence="14 15">J2-16</strain>
    </source>
</reference>
<evidence type="ECO:0000256" key="6">
    <source>
        <dbReference type="ARBA" id="ARBA00023077"/>
    </source>
</evidence>
<dbReference type="PROSITE" id="PS52016">
    <property type="entry name" value="TONB_DEPENDENT_REC_3"/>
    <property type="match status" value="1"/>
</dbReference>
<evidence type="ECO:0000259" key="13">
    <source>
        <dbReference type="Pfam" id="PF07715"/>
    </source>
</evidence>
<keyword evidence="3 10" id="KW-1134">Transmembrane beta strand</keyword>
<evidence type="ECO:0000256" key="8">
    <source>
        <dbReference type="ARBA" id="ARBA00023170"/>
    </source>
</evidence>
<protein>
    <submittedName>
        <fullName evidence="14">TonB-dependent receptor</fullName>
    </submittedName>
</protein>
<evidence type="ECO:0000256" key="10">
    <source>
        <dbReference type="PROSITE-ProRule" id="PRU01360"/>
    </source>
</evidence>
<comment type="subcellular location">
    <subcellularLocation>
        <location evidence="1 10">Cell outer membrane</location>
        <topology evidence="1 10">Multi-pass membrane protein</topology>
    </subcellularLocation>
</comment>
<dbReference type="PANTHER" id="PTHR30069:SF29">
    <property type="entry name" value="HEMOGLOBIN AND HEMOGLOBIN-HAPTOGLOBIN-BINDING PROTEIN 1-RELATED"/>
    <property type="match status" value="1"/>
</dbReference>
<dbReference type="InterPro" id="IPR000531">
    <property type="entry name" value="Beta-barrel_TonB"/>
</dbReference>
<gene>
    <name evidence="14" type="ORF">SH580_19425</name>
</gene>
<dbReference type="Gene3D" id="2.170.130.10">
    <property type="entry name" value="TonB-dependent receptor, plug domain"/>
    <property type="match status" value="1"/>
</dbReference>
<dbReference type="InterPro" id="IPR012910">
    <property type="entry name" value="Plug_dom"/>
</dbReference>
<dbReference type="EMBL" id="CP138858">
    <property type="protein sequence ID" value="WPJ95592.1"/>
    <property type="molecule type" value="Genomic_DNA"/>
</dbReference>
<evidence type="ECO:0000313" key="14">
    <source>
        <dbReference type="EMBL" id="WPJ95592.1"/>
    </source>
</evidence>
<evidence type="ECO:0000256" key="5">
    <source>
        <dbReference type="ARBA" id="ARBA00022729"/>
    </source>
</evidence>
<feature type="domain" description="TonB-dependent receptor-like beta-barrel" evidence="12">
    <location>
        <begin position="211"/>
        <end position="656"/>
    </location>
</feature>
<dbReference type="Pfam" id="PF00593">
    <property type="entry name" value="TonB_dep_Rec_b-barrel"/>
    <property type="match status" value="1"/>
</dbReference>